<dbReference type="PANTHER" id="PTHR46847">
    <property type="entry name" value="D-ALLOSE-BINDING PERIPLASMIC PROTEIN-RELATED"/>
    <property type="match status" value="1"/>
</dbReference>
<proteinExistence type="inferred from homology"/>
<dbReference type="GO" id="GO:0030246">
    <property type="term" value="F:carbohydrate binding"/>
    <property type="evidence" value="ECO:0007669"/>
    <property type="project" value="UniProtKB-ARBA"/>
</dbReference>
<dbReference type="PANTHER" id="PTHR46847:SF1">
    <property type="entry name" value="D-ALLOSE-BINDING PERIPLASMIC PROTEIN-RELATED"/>
    <property type="match status" value="1"/>
</dbReference>
<dbReference type="InterPro" id="IPR028082">
    <property type="entry name" value="Peripla_BP_I"/>
</dbReference>
<dbReference type="GO" id="GO:0030313">
    <property type="term" value="C:cell envelope"/>
    <property type="evidence" value="ECO:0007669"/>
    <property type="project" value="UniProtKB-SubCell"/>
</dbReference>
<dbReference type="Gene3D" id="1.10.10.10">
    <property type="entry name" value="Winged helix-like DNA-binding domain superfamily/Winged helix DNA-binding domain"/>
    <property type="match status" value="1"/>
</dbReference>
<dbReference type="Gene3D" id="3.40.50.2300">
    <property type="match status" value="2"/>
</dbReference>
<dbReference type="EMBL" id="FZOU01000012">
    <property type="protein sequence ID" value="SNT41384.1"/>
    <property type="molecule type" value="Genomic_DNA"/>
</dbReference>
<dbReference type="GO" id="GO:0006355">
    <property type="term" value="P:regulation of DNA-templated transcription"/>
    <property type="evidence" value="ECO:0007669"/>
    <property type="project" value="InterPro"/>
</dbReference>
<evidence type="ECO:0000259" key="4">
    <source>
        <dbReference type="PROSITE" id="PS51077"/>
    </source>
</evidence>
<reference evidence="5 6" key="1">
    <citation type="submission" date="2017-06" db="EMBL/GenBank/DDBJ databases">
        <authorList>
            <person name="Kim H.J."/>
            <person name="Triplett B.A."/>
        </authorList>
    </citation>
    <scope>NUCLEOTIDE SEQUENCE [LARGE SCALE GENOMIC DNA]</scope>
    <source>
        <strain evidence="5 6">DSM 18704</strain>
    </source>
</reference>
<comment type="similarity">
    <text evidence="2">Belongs to the bacterial solute-binding protein 2 family.</text>
</comment>
<dbReference type="AlphaFoldDB" id="A0A239MH06"/>
<dbReference type="OrthoDB" id="9800520at2"/>
<dbReference type="InterPro" id="IPR005471">
    <property type="entry name" value="Tscrpt_reg_IclR_N"/>
</dbReference>
<dbReference type="Proteomes" id="UP000198356">
    <property type="component" value="Unassembled WGS sequence"/>
</dbReference>
<protein>
    <submittedName>
        <fullName evidence="5">Monosaccharide ABC transporter substrate-binding protein, CUT2 family</fullName>
    </submittedName>
</protein>
<dbReference type="SMART" id="SM00346">
    <property type="entry name" value="HTH_ICLR"/>
    <property type="match status" value="1"/>
</dbReference>
<dbReference type="PROSITE" id="PS51077">
    <property type="entry name" value="HTH_ICLR"/>
    <property type="match status" value="1"/>
</dbReference>
<keyword evidence="6" id="KW-1185">Reference proteome</keyword>
<dbReference type="InterPro" id="IPR036388">
    <property type="entry name" value="WH-like_DNA-bd_sf"/>
</dbReference>
<organism evidence="5 6">
    <name type="scientific">Granulicella rosea</name>
    <dbReference type="NCBI Taxonomy" id="474952"/>
    <lineage>
        <taxon>Bacteria</taxon>
        <taxon>Pseudomonadati</taxon>
        <taxon>Acidobacteriota</taxon>
        <taxon>Terriglobia</taxon>
        <taxon>Terriglobales</taxon>
        <taxon>Acidobacteriaceae</taxon>
        <taxon>Granulicella</taxon>
    </lineage>
</organism>
<evidence type="ECO:0000313" key="5">
    <source>
        <dbReference type="EMBL" id="SNT41384.1"/>
    </source>
</evidence>
<gene>
    <name evidence="5" type="ORF">SAMN05421770_11230</name>
</gene>
<name>A0A239MH06_9BACT</name>
<dbReference type="SUPFAM" id="SSF53822">
    <property type="entry name" value="Periplasmic binding protein-like I"/>
    <property type="match status" value="1"/>
</dbReference>
<dbReference type="Pfam" id="PF13407">
    <property type="entry name" value="Peripla_BP_4"/>
    <property type="match status" value="1"/>
</dbReference>
<dbReference type="GO" id="GO:0003677">
    <property type="term" value="F:DNA binding"/>
    <property type="evidence" value="ECO:0007669"/>
    <property type="project" value="InterPro"/>
</dbReference>
<evidence type="ECO:0000256" key="1">
    <source>
        <dbReference type="ARBA" id="ARBA00004196"/>
    </source>
</evidence>
<keyword evidence="3" id="KW-0732">Signal</keyword>
<dbReference type="InterPro" id="IPR025997">
    <property type="entry name" value="SBP_2_dom"/>
</dbReference>
<accession>A0A239MH06</accession>
<evidence type="ECO:0000256" key="2">
    <source>
        <dbReference type="ARBA" id="ARBA00007639"/>
    </source>
</evidence>
<comment type="subcellular location">
    <subcellularLocation>
        <location evidence="1">Cell envelope</location>
    </subcellularLocation>
</comment>
<dbReference type="CDD" id="cd01536">
    <property type="entry name" value="PBP1_ABC_sugar_binding-like"/>
    <property type="match status" value="1"/>
</dbReference>
<dbReference type="Pfam" id="PF09339">
    <property type="entry name" value="HTH_IclR"/>
    <property type="match status" value="1"/>
</dbReference>
<dbReference type="InterPro" id="IPR036390">
    <property type="entry name" value="WH_DNA-bd_sf"/>
</dbReference>
<feature type="domain" description="HTH iclR-type" evidence="4">
    <location>
        <begin position="13"/>
        <end position="83"/>
    </location>
</feature>
<dbReference type="SUPFAM" id="SSF46785">
    <property type="entry name" value="Winged helix' DNA-binding domain"/>
    <property type="match status" value="1"/>
</dbReference>
<evidence type="ECO:0000313" key="6">
    <source>
        <dbReference type="Proteomes" id="UP000198356"/>
    </source>
</evidence>
<evidence type="ECO:0000256" key="3">
    <source>
        <dbReference type="ARBA" id="ARBA00022729"/>
    </source>
</evidence>
<sequence length="368" mass="40812">MPVRKTTKRLYLIPVLSKALDILELLQNENQPMTLESIHRQTKISKTTVYRILKTFVHRGYLSQSQDGMYRQVSRAKKLRFGFGGQSAEMAFSNEVTESLKLAAAAVGVDLLILDNHYDAATAIRNAEEFVQNRVDLIIEFQVEQEAAPVIADKIAEARIPLIAIDIPHPHATFFGVDNYRVGLEAGEALAAYAQRQWSGQVDWIIGLDLPEAGTLVQSRMTGAFEGVRAALPEQPVETFVRIDGRGMRDKSKKLISDFLLRHPRDKHILIAAATDTSALGAVDALREQKREKHAVIVGQDCIVEAVEEMRRANSPLIGSVSHEVSSYGPSLVHLGLSLLRGQTVPPYNYVAHRMVTRESVLASQPTT</sequence>